<dbReference type="GO" id="GO:0016682">
    <property type="term" value="F:oxidoreductase activity, acting on diphenols and related substances as donors, oxygen as acceptor"/>
    <property type="evidence" value="ECO:0007669"/>
    <property type="project" value="TreeGrafter"/>
</dbReference>
<keyword evidence="5 12" id="KW-0349">Heme</keyword>
<feature type="transmembrane region" description="Helical" evidence="12">
    <location>
        <begin position="12"/>
        <end position="33"/>
    </location>
</feature>
<dbReference type="PANTHER" id="PTHR30365">
    <property type="entry name" value="CYTOCHROME D UBIQUINOL OXIDASE"/>
    <property type="match status" value="1"/>
</dbReference>
<accession>A0A017T277</accession>
<feature type="transmembrane region" description="Helical" evidence="12">
    <location>
        <begin position="124"/>
        <end position="148"/>
    </location>
</feature>
<evidence type="ECO:0000256" key="5">
    <source>
        <dbReference type="ARBA" id="ARBA00022617"/>
    </source>
</evidence>
<name>A0A017T277_9BACT</name>
<dbReference type="InterPro" id="IPR002585">
    <property type="entry name" value="Cyt-d_ubiquinol_oxidase_su_1"/>
</dbReference>
<dbReference type="GO" id="GO:0009055">
    <property type="term" value="F:electron transfer activity"/>
    <property type="evidence" value="ECO:0007669"/>
    <property type="project" value="UniProtKB-UniRule"/>
</dbReference>
<keyword evidence="10 12" id="KW-0408">Iron</keyword>
<dbReference type="AlphaFoldDB" id="A0A017T277"/>
<organism evidence="13 14">
    <name type="scientific">Chondromyces apiculatus DSM 436</name>
    <dbReference type="NCBI Taxonomy" id="1192034"/>
    <lineage>
        <taxon>Bacteria</taxon>
        <taxon>Pseudomonadati</taxon>
        <taxon>Myxococcota</taxon>
        <taxon>Polyangia</taxon>
        <taxon>Polyangiales</taxon>
        <taxon>Polyangiaceae</taxon>
        <taxon>Chondromyces</taxon>
    </lineage>
</organism>
<feature type="transmembrane region" description="Helical" evidence="12">
    <location>
        <begin position="317"/>
        <end position="341"/>
    </location>
</feature>
<dbReference type="GO" id="GO:0046872">
    <property type="term" value="F:metal ion binding"/>
    <property type="evidence" value="ECO:0007669"/>
    <property type="project" value="UniProtKB-UniRule"/>
</dbReference>
<dbReference type="PIRSF" id="PIRSF006446">
    <property type="entry name" value="Cyt_quinol_oxidase_1"/>
    <property type="match status" value="1"/>
</dbReference>
<keyword evidence="9 12" id="KW-1133">Transmembrane helix</keyword>
<feature type="transmembrane region" description="Helical" evidence="12">
    <location>
        <begin position="215"/>
        <end position="232"/>
    </location>
</feature>
<dbReference type="Pfam" id="PF01654">
    <property type="entry name" value="Cyt_bd_oxida_I"/>
    <property type="match status" value="1"/>
</dbReference>
<dbReference type="GO" id="GO:0020037">
    <property type="term" value="F:heme binding"/>
    <property type="evidence" value="ECO:0007669"/>
    <property type="project" value="TreeGrafter"/>
</dbReference>
<dbReference type="GO" id="GO:0005886">
    <property type="term" value="C:plasma membrane"/>
    <property type="evidence" value="ECO:0007669"/>
    <property type="project" value="UniProtKB-SubCell"/>
</dbReference>
<gene>
    <name evidence="13" type="ORF">CAP_6373</name>
</gene>
<dbReference type="OrthoDB" id="9807042at2"/>
<proteinExistence type="inferred from homology"/>
<feature type="transmembrane region" description="Helical" evidence="12">
    <location>
        <begin position="403"/>
        <end position="422"/>
    </location>
</feature>
<comment type="subcellular location">
    <subcellularLocation>
        <location evidence="1">Cell membrane</location>
        <topology evidence="1">Multi-pass membrane protein</topology>
    </subcellularLocation>
</comment>
<evidence type="ECO:0000256" key="1">
    <source>
        <dbReference type="ARBA" id="ARBA00004651"/>
    </source>
</evidence>
<evidence type="ECO:0000256" key="2">
    <source>
        <dbReference type="ARBA" id="ARBA00009819"/>
    </source>
</evidence>
<dbReference type="GO" id="GO:0019646">
    <property type="term" value="P:aerobic electron transport chain"/>
    <property type="evidence" value="ECO:0007669"/>
    <property type="project" value="InterPro"/>
</dbReference>
<comment type="caution">
    <text evidence="13">The sequence shown here is derived from an EMBL/GenBank/DDBJ whole genome shotgun (WGS) entry which is preliminary data.</text>
</comment>
<keyword evidence="3 12" id="KW-0813">Transport</keyword>
<evidence type="ECO:0000256" key="6">
    <source>
        <dbReference type="ARBA" id="ARBA00022692"/>
    </source>
</evidence>
<evidence type="ECO:0000256" key="11">
    <source>
        <dbReference type="ARBA" id="ARBA00023136"/>
    </source>
</evidence>
<dbReference type="eggNOG" id="COG1271">
    <property type="taxonomic scope" value="Bacteria"/>
</dbReference>
<keyword evidence="4 12" id="KW-1003">Cell membrane</keyword>
<dbReference type="EMBL" id="ASRX01000053">
    <property type="protein sequence ID" value="EYF02950.1"/>
    <property type="molecule type" value="Genomic_DNA"/>
</dbReference>
<dbReference type="STRING" id="1192034.CAP_6373"/>
<evidence type="ECO:0000256" key="8">
    <source>
        <dbReference type="ARBA" id="ARBA00022982"/>
    </source>
</evidence>
<dbReference type="Proteomes" id="UP000019678">
    <property type="component" value="Unassembled WGS sequence"/>
</dbReference>
<evidence type="ECO:0000256" key="9">
    <source>
        <dbReference type="ARBA" id="ARBA00022989"/>
    </source>
</evidence>
<reference evidence="13 14" key="1">
    <citation type="submission" date="2013-05" db="EMBL/GenBank/DDBJ databases">
        <title>Genome assembly of Chondromyces apiculatus DSM 436.</title>
        <authorList>
            <person name="Sharma G."/>
            <person name="Khatri I."/>
            <person name="Kaur C."/>
            <person name="Mayilraj S."/>
            <person name="Subramanian S."/>
        </authorList>
    </citation>
    <scope>NUCLEOTIDE SEQUENCE [LARGE SCALE GENOMIC DNA]</scope>
    <source>
        <strain evidence="13 14">DSM 436</strain>
    </source>
</reference>
<keyword evidence="14" id="KW-1185">Reference proteome</keyword>
<dbReference type="GO" id="GO:0070069">
    <property type="term" value="C:cytochrome complex"/>
    <property type="evidence" value="ECO:0007669"/>
    <property type="project" value="UniProtKB-UniRule"/>
</dbReference>
<keyword evidence="11 12" id="KW-0472">Membrane</keyword>
<evidence type="ECO:0000313" key="14">
    <source>
        <dbReference type="Proteomes" id="UP000019678"/>
    </source>
</evidence>
<evidence type="ECO:0000256" key="4">
    <source>
        <dbReference type="ARBA" id="ARBA00022475"/>
    </source>
</evidence>
<comment type="similarity">
    <text evidence="2 12">Belongs to the cytochrome ubiquinol oxidase subunit 1 family.</text>
</comment>
<evidence type="ECO:0000256" key="3">
    <source>
        <dbReference type="ARBA" id="ARBA00022448"/>
    </source>
</evidence>
<dbReference type="RefSeq" id="WP_044246889.1">
    <property type="nucleotide sequence ID" value="NZ_ASRX01000053.1"/>
</dbReference>
<keyword evidence="8 12" id="KW-0249">Electron transport</keyword>
<feature type="transmembrane region" description="Helical" evidence="12">
    <location>
        <begin position="182"/>
        <end position="203"/>
    </location>
</feature>
<sequence length="450" mass="48336">MDLLYARAQMGLSLAFHIVFAAAGIALPLLMVLSDLKARRTGDAHYVTLSRKLAKGTAILFAVGAVSGTVLSFELGLLWPELMGTYGEVIGLPFALEGTAFFTEAVFLGIYLYGRDRISPSLHLFSGVMVALSGAASAFFVTLVNAFMNHPAGFTPTPHGPVDVDPVAAMFGPSWLHQTSHTLVACYQASAFAMAGIHALVLLRHPGSTFHRKALSIALPLACATALLQPLIGDLSAKHVATAQPVKFAALEAHFETARGAPISLGGLPDVETATTRYALEIPKALSILAFNDPDAEVKGLKEFPRDEWPPIAKVHFAFQLMVGTGTTMALLAALTLFLRFRRKAWPDGRRMLWAWLLCGPLGVVAMEAGWLTTEWGRQPWIIHGVMRTADAVTPVPHLAAPFWTFTLVYAFLGVMVVFLLVRQVAGTLPGHEGAGGHDAHDDPEPSHAH</sequence>
<protein>
    <submittedName>
        <fullName evidence="13">Cytochrome d ubiquinol oxidase subunit I</fullName>
    </submittedName>
</protein>
<evidence type="ECO:0000256" key="12">
    <source>
        <dbReference type="PIRNR" id="PIRNR006446"/>
    </source>
</evidence>
<dbReference type="PANTHER" id="PTHR30365:SF14">
    <property type="entry name" value="CYTOCHROME BD MENAQUINOL OXIDASE SUBUNIT I-RELATED"/>
    <property type="match status" value="1"/>
</dbReference>
<keyword evidence="7 12" id="KW-0479">Metal-binding</keyword>
<evidence type="ECO:0000256" key="7">
    <source>
        <dbReference type="ARBA" id="ARBA00022723"/>
    </source>
</evidence>
<feature type="transmembrane region" description="Helical" evidence="12">
    <location>
        <begin position="90"/>
        <end position="112"/>
    </location>
</feature>
<feature type="transmembrane region" description="Helical" evidence="12">
    <location>
        <begin position="53"/>
        <end position="78"/>
    </location>
</feature>
<keyword evidence="6 12" id="KW-0812">Transmembrane</keyword>
<evidence type="ECO:0000256" key="10">
    <source>
        <dbReference type="ARBA" id="ARBA00023004"/>
    </source>
</evidence>
<evidence type="ECO:0000313" key="13">
    <source>
        <dbReference type="EMBL" id="EYF02950.1"/>
    </source>
</evidence>
<feature type="transmembrane region" description="Helical" evidence="12">
    <location>
        <begin position="353"/>
        <end position="372"/>
    </location>
</feature>